<name>A0A0D1Y629_9EURO</name>
<evidence type="ECO:0000313" key="2">
    <source>
        <dbReference type="EMBL" id="KIV78322.1"/>
    </source>
</evidence>
<sequence length="108" mass="12032">MAKTASVAEEVAKDPLIVRLIVAPVLFISFLISLFFIDQKTYGGIFGNSSNKDGYYHSHQRKLAKREMDDAFQLRQKVIAAMCVLAAVSVALVAWGAEAIWTVWRVKT</sequence>
<protein>
    <submittedName>
        <fullName evidence="2">Uncharacterized protein</fullName>
    </submittedName>
</protein>
<gene>
    <name evidence="2" type="ORF">PV11_10049</name>
</gene>
<keyword evidence="1" id="KW-1133">Transmembrane helix</keyword>
<dbReference type="HOGENOM" id="CLU_2176975_0_0_1"/>
<evidence type="ECO:0000256" key="1">
    <source>
        <dbReference type="SAM" id="Phobius"/>
    </source>
</evidence>
<organism evidence="2 3">
    <name type="scientific">Exophiala sideris</name>
    <dbReference type="NCBI Taxonomy" id="1016849"/>
    <lineage>
        <taxon>Eukaryota</taxon>
        <taxon>Fungi</taxon>
        <taxon>Dikarya</taxon>
        <taxon>Ascomycota</taxon>
        <taxon>Pezizomycotina</taxon>
        <taxon>Eurotiomycetes</taxon>
        <taxon>Chaetothyriomycetidae</taxon>
        <taxon>Chaetothyriales</taxon>
        <taxon>Herpotrichiellaceae</taxon>
        <taxon>Exophiala</taxon>
    </lineage>
</organism>
<evidence type="ECO:0000313" key="3">
    <source>
        <dbReference type="Proteomes" id="UP000053599"/>
    </source>
</evidence>
<feature type="transmembrane region" description="Helical" evidence="1">
    <location>
        <begin position="78"/>
        <end position="104"/>
    </location>
</feature>
<keyword evidence="1" id="KW-0812">Transmembrane</keyword>
<feature type="transmembrane region" description="Helical" evidence="1">
    <location>
        <begin position="16"/>
        <end position="37"/>
    </location>
</feature>
<dbReference type="AlphaFoldDB" id="A0A0D1Y629"/>
<dbReference type="EMBL" id="KN846954">
    <property type="protein sequence ID" value="KIV78322.1"/>
    <property type="molecule type" value="Genomic_DNA"/>
</dbReference>
<keyword evidence="1" id="KW-0472">Membrane</keyword>
<dbReference type="Proteomes" id="UP000053599">
    <property type="component" value="Unassembled WGS sequence"/>
</dbReference>
<dbReference type="OrthoDB" id="4156595at2759"/>
<proteinExistence type="predicted"/>
<reference evidence="2 3" key="1">
    <citation type="submission" date="2015-01" db="EMBL/GenBank/DDBJ databases">
        <title>The Genome Sequence of Exophiala sideris CBS121828.</title>
        <authorList>
            <consortium name="The Broad Institute Genomics Platform"/>
            <person name="Cuomo C."/>
            <person name="de Hoog S."/>
            <person name="Gorbushina A."/>
            <person name="Stielow B."/>
            <person name="Teixiera M."/>
            <person name="Abouelleil A."/>
            <person name="Chapman S.B."/>
            <person name="Priest M."/>
            <person name="Young S.K."/>
            <person name="Wortman J."/>
            <person name="Nusbaum C."/>
            <person name="Birren B."/>
        </authorList>
    </citation>
    <scope>NUCLEOTIDE SEQUENCE [LARGE SCALE GENOMIC DNA]</scope>
    <source>
        <strain evidence="2 3">CBS 121828</strain>
    </source>
</reference>
<accession>A0A0D1Y629</accession>